<dbReference type="GO" id="GO:0003676">
    <property type="term" value="F:nucleic acid binding"/>
    <property type="evidence" value="ECO:0007669"/>
    <property type="project" value="InterPro"/>
</dbReference>
<dbReference type="EMBL" id="JAAGAX010000013">
    <property type="protein sequence ID" value="KAF2294485.1"/>
    <property type="molecule type" value="Genomic_DNA"/>
</dbReference>
<reference evidence="2 3" key="1">
    <citation type="journal article" date="2020" name="Mol. Plant">
        <title>The Chromosome-Based Rubber Tree Genome Provides New Insights into Spurge Genome Evolution and Rubber Biosynthesis.</title>
        <authorList>
            <person name="Liu J."/>
            <person name="Shi C."/>
            <person name="Shi C.C."/>
            <person name="Li W."/>
            <person name="Zhang Q.J."/>
            <person name="Zhang Y."/>
            <person name="Li K."/>
            <person name="Lu H.F."/>
            <person name="Shi C."/>
            <person name="Zhu S.T."/>
            <person name="Xiao Z.Y."/>
            <person name="Nan H."/>
            <person name="Yue Y."/>
            <person name="Zhu X.G."/>
            <person name="Wu Y."/>
            <person name="Hong X.N."/>
            <person name="Fan G.Y."/>
            <person name="Tong Y."/>
            <person name="Zhang D."/>
            <person name="Mao C.L."/>
            <person name="Liu Y.L."/>
            <person name="Hao S.J."/>
            <person name="Liu W.Q."/>
            <person name="Lv M.Q."/>
            <person name="Zhang H.B."/>
            <person name="Liu Y."/>
            <person name="Hu-Tang G.R."/>
            <person name="Wang J.P."/>
            <person name="Wang J.H."/>
            <person name="Sun Y.H."/>
            <person name="Ni S.B."/>
            <person name="Chen W.B."/>
            <person name="Zhang X.C."/>
            <person name="Jiao Y.N."/>
            <person name="Eichler E.E."/>
            <person name="Li G.H."/>
            <person name="Liu X."/>
            <person name="Gao L.Z."/>
        </authorList>
    </citation>
    <scope>NUCLEOTIDE SEQUENCE [LARGE SCALE GENOMIC DNA]</scope>
    <source>
        <strain evidence="3">cv. GT1</strain>
        <tissue evidence="2">Leaf</tissue>
    </source>
</reference>
<sequence length="319" mass="36816">MNDLLFVMKLHLPVFVTNKPEDKRDKDWAFEHEYVHGFIQQFVEDNETLKVSIINSAPNGVVNMKYVKSSIMNEETRWRSQNSASSSQSDILVIDFRGRSESRSFNLRDRSRGKSNKYANVECHYCKKKGHIQKFCRKFKKDQGKNKGKEVRKEDSSDDECFNVVDEFNMVYNDDIINLTTHKTSWVIDSGATIYVTSRKELFSFYTHGDFGSIKMGNDNLSKVVGKGDACLMIENGMRLVLRDVRHIPNMRLNLIFVDRFDNGGFCNTFKNGKWKLTKGSLVKARGIKLSRLYMMQAKLSSDVVGAVEKDSIIELWPR</sequence>
<name>A0A6A6L287_HEVBR</name>
<dbReference type="SUPFAM" id="SSF57756">
    <property type="entry name" value="Retrovirus zinc finger-like domains"/>
    <property type="match status" value="1"/>
</dbReference>
<comment type="caution">
    <text evidence="2">The sequence shown here is derived from an EMBL/GenBank/DDBJ whole genome shotgun (WGS) entry which is preliminary data.</text>
</comment>
<proteinExistence type="predicted"/>
<dbReference type="PANTHER" id="PTHR47592:SF31">
    <property type="entry name" value="ZINC FINGER, CCHC-TYPE-RELATED"/>
    <property type="match status" value="1"/>
</dbReference>
<dbReference type="AlphaFoldDB" id="A0A6A6L287"/>
<gene>
    <name evidence="2" type="ORF">GH714_011845</name>
</gene>
<dbReference type="InterPro" id="IPR036875">
    <property type="entry name" value="Znf_CCHC_sf"/>
</dbReference>
<dbReference type="InterPro" id="IPR054722">
    <property type="entry name" value="PolX-like_BBD"/>
</dbReference>
<dbReference type="Proteomes" id="UP000467840">
    <property type="component" value="Chromosome 7"/>
</dbReference>
<evidence type="ECO:0000259" key="1">
    <source>
        <dbReference type="Pfam" id="PF22936"/>
    </source>
</evidence>
<organism evidence="2 3">
    <name type="scientific">Hevea brasiliensis</name>
    <name type="common">Para rubber tree</name>
    <name type="synonym">Siphonia brasiliensis</name>
    <dbReference type="NCBI Taxonomy" id="3981"/>
    <lineage>
        <taxon>Eukaryota</taxon>
        <taxon>Viridiplantae</taxon>
        <taxon>Streptophyta</taxon>
        <taxon>Embryophyta</taxon>
        <taxon>Tracheophyta</taxon>
        <taxon>Spermatophyta</taxon>
        <taxon>Magnoliopsida</taxon>
        <taxon>eudicotyledons</taxon>
        <taxon>Gunneridae</taxon>
        <taxon>Pentapetalae</taxon>
        <taxon>rosids</taxon>
        <taxon>fabids</taxon>
        <taxon>Malpighiales</taxon>
        <taxon>Euphorbiaceae</taxon>
        <taxon>Crotonoideae</taxon>
        <taxon>Micrandreae</taxon>
        <taxon>Hevea</taxon>
    </lineage>
</organism>
<feature type="domain" description="Retrovirus-related Pol polyprotein from transposon TNT 1-94-like beta-barrel" evidence="1">
    <location>
        <begin position="186"/>
        <end position="266"/>
    </location>
</feature>
<evidence type="ECO:0000313" key="2">
    <source>
        <dbReference type="EMBL" id="KAF2294485.1"/>
    </source>
</evidence>
<keyword evidence="3" id="KW-1185">Reference proteome</keyword>
<protein>
    <recommendedName>
        <fullName evidence="1">Retrovirus-related Pol polyprotein from transposon TNT 1-94-like beta-barrel domain-containing protein</fullName>
    </recommendedName>
</protein>
<dbReference type="Pfam" id="PF22936">
    <property type="entry name" value="Pol_BBD"/>
    <property type="match status" value="1"/>
</dbReference>
<dbReference type="GO" id="GO:0008270">
    <property type="term" value="F:zinc ion binding"/>
    <property type="evidence" value="ECO:0007669"/>
    <property type="project" value="InterPro"/>
</dbReference>
<accession>A0A6A6L287</accession>
<evidence type="ECO:0000313" key="3">
    <source>
        <dbReference type="Proteomes" id="UP000467840"/>
    </source>
</evidence>
<dbReference type="PANTHER" id="PTHR47592">
    <property type="entry name" value="PBF68 PROTEIN"/>
    <property type="match status" value="1"/>
</dbReference>